<name>A0A671R6J7_9TELE</name>
<dbReference type="Proteomes" id="UP000472260">
    <property type="component" value="Unassembled WGS sequence"/>
</dbReference>
<proteinExistence type="predicted"/>
<reference evidence="1" key="2">
    <citation type="submission" date="2025-09" db="UniProtKB">
        <authorList>
            <consortium name="Ensembl"/>
        </authorList>
    </citation>
    <scope>IDENTIFICATION</scope>
</reference>
<protein>
    <submittedName>
        <fullName evidence="1">Uncharacterized protein</fullName>
    </submittedName>
</protein>
<reference evidence="1" key="1">
    <citation type="submission" date="2025-08" db="UniProtKB">
        <authorList>
            <consortium name="Ensembl"/>
        </authorList>
    </citation>
    <scope>IDENTIFICATION</scope>
</reference>
<evidence type="ECO:0000313" key="2">
    <source>
        <dbReference type="Proteomes" id="UP000472260"/>
    </source>
</evidence>
<sequence>MYICNEGSACIHKEGRKYIRTYVRKKYMRKEVRTCVSYVHKEGKKDIHKEVCAYVRKEVREHMHNYVRMYLSLYVCEDGSTLKLTKHTHTYIVNLIY</sequence>
<evidence type="ECO:0000313" key="1">
    <source>
        <dbReference type="Ensembl" id="ENSSANP00000078871.1"/>
    </source>
</evidence>
<keyword evidence="2" id="KW-1185">Reference proteome</keyword>
<organism evidence="1 2">
    <name type="scientific">Sinocyclocheilus anshuiensis</name>
    <dbReference type="NCBI Taxonomy" id="1608454"/>
    <lineage>
        <taxon>Eukaryota</taxon>
        <taxon>Metazoa</taxon>
        <taxon>Chordata</taxon>
        <taxon>Craniata</taxon>
        <taxon>Vertebrata</taxon>
        <taxon>Euteleostomi</taxon>
        <taxon>Actinopterygii</taxon>
        <taxon>Neopterygii</taxon>
        <taxon>Teleostei</taxon>
        <taxon>Ostariophysi</taxon>
        <taxon>Cypriniformes</taxon>
        <taxon>Cyprinidae</taxon>
        <taxon>Cyprininae</taxon>
        <taxon>Sinocyclocheilus</taxon>
    </lineage>
</organism>
<accession>A0A671R6J7</accession>
<dbReference type="Ensembl" id="ENSSANT00000083842.1">
    <property type="protein sequence ID" value="ENSSANP00000078871.1"/>
    <property type="gene ID" value="ENSSANG00000039263.1"/>
</dbReference>
<dbReference type="AlphaFoldDB" id="A0A671R6J7"/>